<evidence type="ECO:0008006" key="11">
    <source>
        <dbReference type="Google" id="ProtNLM"/>
    </source>
</evidence>
<gene>
    <name evidence="10" type="primary">LOC140011224</name>
</gene>
<proteinExistence type="predicted"/>
<accession>A0ABM4V976</accession>
<dbReference type="InterPro" id="IPR006447">
    <property type="entry name" value="Myb_dom_plants"/>
</dbReference>
<dbReference type="CDD" id="cd00167">
    <property type="entry name" value="SANT"/>
    <property type="match status" value="2"/>
</dbReference>
<evidence type="ECO:0000256" key="2">
    <source>
        <dbReference type="ARBA" id="ARBA00023015"/>
    </source>
</evidence>
<comment type="subcellular location">
    <subcellularLocation>
        <location evidence="1">Nucleus</location>
    </subcellularLocation>
</comment>
<dbReference type="PROSITE" id="PS50090">
    <property type="entry name" value="MYB_LIKE"/>
    <property type="match status" value="2"/>
</dbReference>
<dbReference type="Pfam" id="PF00249">
    <property type="entry name" value="Myb_DNA-binding"/>
    <property type="match status" value="2"/>
</dbReference>
<dbReference type="GeneID" id="140011224"/>
<dbReference type="PROSITE" id="PS51293">
    <property type="entry name" value="SANT"/>
    <property type="match status" value="1"/>
</dbReference>
<dbReference type="Gene3D" id="1.10.10.60">
    <property type="entry name" value="Homeodomain-like"/>
    <property type="match status" value="2"/>
</dbReference>
<keyword evidence="4" id="KW-0539">Nucleus</keyword>
<organism evidence="9 10">
    <name type="scientific">Coffea arabica</name>
    <name type="common">Arabian coffee</name>
    <dbReference type="NCBI Taxonomy" id="13443"/>
    <lineage>
        <taxon>Eukaryota</taxon>
        <taxon>Viridiplantae</taxon>
        <taxon>Streptophyta</taxon>
        <taxon>Embryophyta</taxon>
        <taxon>Tracheophyta</taxon>
        <taxon>Spermatophyta</taxon>
        <taxon>Magnoliopsida</taxon>
        <taxon>eudicotyledons</taxon>
        <taxon>Gunneridae</taxon>
        <taxon>Pentapetalae</taxon>
        <taxon>asterids</taxon>
        <taxon>lamiids</taxon>
        <taxon>Gentianales</taxon>
        <taxon>Rubiaceae</taxon>
        <taxon>Ixoroideae</taxon>
        <taxon>Gardenieae complex</taxon>
        <taxon>Bertiereae - Coffeeae clade</taxon>
        <taxon>Coffeeae</taxon>
        <taxon>Coffea</taxon>
    </lineage>
</organism>
<sequence length="382" mass="42204">MVCNQKIGTSTCNNSFWTKEEDKAFENALAIYSYDSNLWEKIVAAVPARTVEEIKIHYEVLVADVNAIELGLVPLPRYVDSFMKSRKLIGHAVVGRKGKQSENPQSESSCRGISMRSNRDHKKGRPWSKEEHRLFLQGLDKYGRGDWRSISRLCVRSRTPTQVASHAQKYFKRMVVVDKKMMSSTHDVTILDGGKIVTQQVQTTQLVAGASGGSFIDTGLYPSENNKVGDRYLYGSLIDSQCNIISHVPSTKDISAGINLLESLLDSLADTLTPQGPSSQKISESAGVHLCTLVNVNQHMPTYGEVVIEDTITPADLEIFNSLFIFQHNMSNSQGPIMGEVIGTVHMLNFEALPFPAHLDFDVHAPPTASQLTLELLPSVGI</sequence>
<evidence type="ECO:0000259" key="8">
    <source>
        <dbReference type="PROSITE" id="PS51294"/>
    </source>
</evidence>
<keyword evidence="3" id="KW-0804">Transcription</keyword>
<evidence type="ECO:0000313" key="10">
    <source>
        <dbReference type="RefSeq" id="XP_071916088.1"/>
    </source>
</evidence>
<evidence type="ECO:0000256" key="5">
    <source>
        <dbReference type="SAM" id="MobiDB-lite"/>
    </source>
</evidence>
<evidence type="ECO:0000256" key="4">
    <source>
        <dbReference type="ARBA" id="ARBA00023242"/>
    </source>
</evidence>
<feature type="compositionally biased region" description="Polar residues" evidence="5">
    <location>
        <begin position="101"/>
        <end position="111"/>
    </location>
</feature>
<name>A0ABM4V976_COFAR</name>
<feature type="domain" description="SANT" evidence="7">
    <location>
        <begin position="122"/>
        <end position="175"/>
    </location>
</feature>
<dbReference type="NCBIfam" id="TIGR01557">
    <property type="entry name" value="myb_SHAQKYF"/>
    <property type="match status" value="1"/>
</dbReference>
<feature type="region of interest" description="Disordered" evidence="5">
    <location>
        <begin position="94"/>
        <end position="127"/>
    </location>
</feature>
<feature type="domain" description="Myb-like" evidence="6">
    <location>
        <begin position="119"/>
        <end position="171"/>
    </location>
</feature>
<keyword evidence="2" id="KW-0805">Transcription regulation</keyword>
<keyword evidence="9" id="KW-1185">Reference proteome</keyword>
<dbReference type="SMART" id="SM00717">
    <property type="entry name" value="SANT"/>
    <property type="match status" value="2"/>
</dbReference>
<evidence type="ECO:0000259" key="7">
    <source>
        <dbReference type="PROSITE" id="PS51293"/>
    </source>
</evidence>
<dbReference type="RefSeq" id="XP_071916088.1">
    <property type="nucleotide sequence ID" value="XM_072059987.1"/>
</dbReference>
<dbReference type="InterPro" id="IPR017884">
    <property type="entry name" value="SANT_dom"/>
</dbReference>
<evidence type="ECO:0000313" key="9">
    <source>
        <dbReference type="Proteomes" id="UP001652660"/>
    </source>
</evidence>
<dbReference type="PROSITE" id="PS51294">
    <property type="entry name" value="HTH_MYB"/>
    <property type="match status" value="1"/>
</dbReference>
<evidence type="ECO:0000256" key="1">
    <source>
        <dbReference type="ARBA" id="ARBA00004123"/>
    </source>
</evidence>
<feature type="domain" description="HTH myb-type" evidence="8">
    <location>
        <begin position="119"/>
        <end position="175"/>
    </location>
</feature>
<dbReference type="Proteomes" id="UP001652660">
    <property type="component" value="Chromosome 7e"/>
</dbReference>
<protein>
    <recommendedName>
        <fullName evidence="11">Transcription factor MYB1R1-like</fullName>
    </recommendedName>
</protein>
<feature type="domain" description="Myb-like" evidence="6">
    <location>
        <begin position="17"/>
        <end position="62"/>
    </location>
</feature>
<dbReference type="PANTHER" id="PTHR44042:SF67">
    <property type="entry name" value="MYB-LIKE PROTEIN I"/>
    <property type="match status" value="1"/>
</dbReference>
<dbReference type="InterPro" id="IPR009057">
    <property type="entry name" value="Homeodomain-like_sf"/>
</dbReference>
<dbReference type="InterPro" id="IPR001005">
    <property type="entry name" value="SANT/Myb"/>
</dbReference>
<evidence type="ECO:0000259" key="6">
    <source>
        <dbReference type="PROSITE" id="PS50090"/>
    </source>
</evidence>
<dbReference type="InterPro" id="IPR017930">
    <property type="entry name" value="Myb_dom"/>
</dbReference>
<dbReference type="PANTHER" id="PTHR44042">
    <property type="entry name" value="DUPLICATED HOMEODOMAIN-LIKE SUPERFAMILY PROTEIN-RELATED"/>
    <property type="match status" value="1"/>
</dbReference>
<dbReference type="SUPFAM" id="SSF46689">
    <property type="entry name" value="Homeodomain-like"/>
    <property type="match status" value="2"/>
</dbReference>
<reference evidence="10" key="1">
    <citation type="submission" date="2025-08" db="UniProtKB">
        <authorList>
            <consortium name="RefSeq"/>
        </authorList>
    </citation>
    <scope>IDENTIFICATION</scope>
    <source>
        <tissue evidence="10">Leaves</tissue>
    </source>
</reference>
<evidence type="ECO:0000256" key="3">
    <source>
        <dbReference type="ARBA" id="ARBA00023163"/>
    </source>
</evidence>